<dbReference type="InterPro" id="IPR007138">
    <property type="entry name" value="ABM_dom"/>
</dbReference>
<sequence>MVILIARFTAKPGFEDEVAEMIAGLARDVRTEPGNIVFEPHRETDDPRAFVVFEKYRDEEAFQAHMSMPYGTVFNARLNEIIEEPESQLTFLTAVE</sequence>
<dbReference type="EMBL" id="JACHMK010000001">
    <property type="protein sequence ID" value="MBB6334893.1"/>
    <property type="molecule type" value="Genomic_DNA"/>
</dbReference>
<feature type="domain" description="ABM" evidence="1">
    <location>
        <begin position="2"/>
        <end position="91"/>
    </location>
</feature>
<accession>A0A923E4T6</accession>
<dbReference type="SUPFAM" id="SSF54909">
    <property type="entry name" value="Dimeric alpha+beta barrel"/>
    <property type="match status" value="1"/>
</dbReference>
<dbReference type="PANTHER" id="PTHR33336">
    <property type="entry name" value="QUINOL MONOOXYGENASE YGIN-RELATED"/>
    <property type="match status" value="1"/>
</dbReference>
<protein>
    <submittedName>
        <fullName evidence="2">Quinol monooxygenase YgiN</fullName>
    </submittedName>
</protein>
<gene>
    <name evidence="2" type="ORF">HD592_001458</name>
</gene>
<organism evidence="2 3">
    <name type="scientific">Schaalia hyovaginalis</name>
    <dbReference type="NCBI Taxonomy" id="29316"/>
    <lineage>
        <taxon>Bacteria</taxon>
        <taxon>Bacillati</taxon>
        <taxon>Actinomycetota</taxon>
        <taxon>Actinomycetes</taxon>
        <taxon>Actinomycetales</taxon>
        <taxon>Actinomycetaceae</taxon>
        <taxon>Schaalia</taxon>
    </lineage>
</organism>
<comment type="caution">
    <text evidence="2">The sequence shown here is derived from an EMBL/GenBank/DDBJ whole genome shotgun (WGS) entry which is preliminary data.</text>
</comment>
<keyword evidence="2" id="KW-0503">Monooxygenase</keyword>
<dbReference type="Gene3D" id="3.30.70.100">
    <property type="match status" value="1"/>
</dbReference>
<keyword evidence="2" id="KW-0560">Oxidoreductase</keyword>
<dbReference type="InterPro" id="IPR050744">
    <property type="entry name" value="AI-2_Isomerase_LsrG"/>
</dbReference>
<proteinExistence type="predicted"/>
<evidence type="ECO:0000313" key="2">
    <source>
        <dbReference type="EMBL" id="MBB6334893.1"/>
    </source>
</evidence>
<dbReference type="PROSITE" id="PS51725">
    <property type="entry name" value="ABM"/>
    <property type="match status" value="1"/>
</dbReference>
<dbReference type="Pfam" id="PF03992">
    <property type="entry name" value="ABM"/>
    <property type="match status" value="1"/>
</dbReference>
<dbReference type="AlphaFoldDB" id="A0A923E4T6"/>
<dbReference type="RefSeq" id="WP_184452949.1">
    <property type="nucleotide sequence ID" value="NZ_JACHMK010000001.1"/>
</dbReference>
<reference evidence="2" key="1">
    <citation type="submission" date="2020-08" db="EMBL/GenBank/DDBJ databases">
        <title>Sequencing the genomes of 1000 actinobacteria strains.</title>
        <authorList>
            <person name="Klenk H.-P."/>
        </authorList>
    </citation>
    <scope>NUCLEOTIDE SEQUENCE</scope>
    <source>
        <strain evidence="2">DSM 10695</strain>
    </source>
</reference>
<name>A0A923E4T6_9ACTO</name>
<dbReference type="Proteomes" id="UP000617426">
    <property type="component" value="Unassembled WGS sequence"/>
</dbReference>
<dbReference type="GO" id="GO:0004497">
    <property type="term" value="F:monooxygenase activity"/>
    <property type="evidence" value="ECO:0007669"/>
    <property type="project" value="UniProtKB-KW"/>
</dbReference>
<evidence type="ECO:0000313" key="3">
    <source>
        <dbReference type="Proteomes" id="UP000617426"/>
    </source>
</evidence>
<dbReference type="InterPro" id="IPR011008">
    <property type="entry name" value="Dimeric_a/b-barrel"/>
</dbReference>
<evidence type="ECO:0000259" key="1">
    <source>
        <dbReference type="PROSITE" id="PS51725"/>
    </source>
</evidence>
<dbReference type="PANTHER" id="PTHR33336:SF15">
    <property type="entry name" value="ABM DOMAIN-CONTAINING PROTEIN"/>
    <property type="match status" value="1"/>
</dbReference>
<keyword evidence="3" id="KW-1185">Reference proteome</keyword>